<evidence type="ECO:0000313" key="2">
    <source>
        <dbReference type="Proteomes" id="UP000782312"/>
    </source>
</evidence>
<comment type="caution">
    <text evidence="1">The sequence shown here is derived from an EMBL/GenBank/DDBJ whole genome shotgun (WGS) entry which is preliminary data.</text>
</comment>
<evidence type="ECO:0000313" key="1">
    <source>
        <dbReference type="EMBL" id="MBI3127608.1"/>
    </source>
</evidence>
<dbReference type="SUPFAM" id="SSF141130">
    <property type="entry name" value="Acetamidase/Formamidase-like"/>
    <property type="match status" value="1"/>
</dbReference>
<dbReference type="PANTHER" id="PTHR31891:SF1">
    <property type="entry name" value="FORMAMIDASE C869.04-RELATED"/>
    <property type="match status" value="1"/>
</dbReference>
<dbReference type="InterPro" id="IPR004304">
    <property type="entry name" value="FmdA_AmdA"/>
</dbReference>
<dbReference type="Gene3D" id="2.60.120.580">
    <property type="entry name" value="Acetamidase/Formamidase-like domains"/>
    <property type="match status" value="2"/>
</dbReference>
<accession>A0A932I025</accession>
<name>A0A932I025_UNCTE</name>
<reference evidence="1" key="1">
    <citation type="submission" date="2020-07" db="EMBL/GenBank/DDBJ databases">
        <title>Huge and variable diversity of episymbiotic CPR bacteria and DPANN archaea in groundwater ecosystems.</title>
        <authorList>
            <person name="He C.Y."/>
            <person name="Keren R."/>
            <person name="Whittaker M."/>
            <person name="Farag I.F."/>
            <person name="Doudna J."/>
            <person name="Cate J.H.D."/>
            <person name="Banfield J.F."/>
        </authorList>
    </citation>
    <scope>NUCLEOTIDE SEQUENCE</scope>
    <source>
        <strain evidence="1">NC_groundwater_763_Ag_S-0.2um_68_21</strain>
    </source>
</reference>
<dbReference type="Gene3D" id="3.10.28.20">
    <property type="entry name" value="Acetamidase/Formamidase-like domains"/>
    <property type="match status" value="1"/>
</dbReference>
<dbReference type="PANTHER" id="PTHR31891">
    <property type="entry name" value="FORMAMIDASE C869.04-RELATED"/>
    <property type="match status" value="1"/>
</dbReference>
<protein>
    <submittedName>
        <fullName evidence="1">Acetamidase/formamidase family protein</fullName>
    </submittedName>
</protein>
<dbReference type="GO" id="GO:0016811">
    <property type="term" value="F:hydrolase activity, acting on carbon-nitrogen (but not peptide) bonds, in linear amides"/>
    <property type="evidence" value="ECO:0007669"/>
    <property type="project" value="InterPro"/>
</dbReference>
<gene>
    <name evidence="1" type="ORF">HYZ11_08405</name>
</gene>
<dbReference type="EMBL" id="JACPUR010000018">
    <property type="protein sequence ID" value="MBI3127608.1"/>
    <property type="molecule type" value="Genomic_DNA"/>
</dbReference>
<organism evidence="1 2">
    <name type="scientific">Tectimicrobiota bacterium</name>
    <dbReference type="NCBI Taxonomy" id="2528274"/>
    <lineage>
        <taxon>Bacteria</taxon>
        <taxon>Pseudomonadati</taxon>
        <taxon>Nitrospinota/Tectimicrobiota group</taxon>
        <taxon>Candidatus Tectimicrobiota</taxon>
    </lineage>
</organism>
<proteinExistence type="predicted"/>
<dbReference type="Pfam" id="PF03069">
    <property type="entry name" value="FmdA_AmdA"/>
    <property type="match status" value="2"/>
</dbReference>
<dbReference type="Proteomes" id="UP000782312">
    <property type="component" value="Unassembled WGS sequence"/>
</dbReference>
<dbReference type="AlphaFoldDB" id="A0A932I025"/>
<sequence>MAIHELITRPDNVHWGFYSAALKPVLSIDPGDTLVIHTESGRKDLLQKMAGRISPALKTILETQAPAGGAHIMTGPVAIRGARPGDVLEVRFRDIQPRYDWGYNGFRPLVGGLPEDFPYVHLSIVEVDKGSWTGDWGAGVKVPLSPFFGNFGVAPPAQLGVIPTSPPGAWGGNTDNKEFGAGSIVYLPVFNEEALFSAGDGHGCQGDGEANINGIEMGLTGTIEFILRKDLKLALPRAETATHWILMGFDPILDNAAKTALRETIKFLGEWKGMSRDDAYTLCSLAVDLRVTQIVNGVKGVHAMLPKALFE</sequence>